<dbReference type="Proteomes" id="UP000741360">
    <property type="component" value="Unassembled WGS sequence"/>
</dbReference>
<dbReference type="EMBL" id="JACPSX010000043">
    <property type="protein sequence ID" value="MBI3013953.1"/>
    <property type="molecule type" value="Genomic_DNA"/>
</dbReference>
<accession>A0A932GN40</accession>
<reference evidence="6" key="1">
    <citation type="submission" date="2020-07" db="EMBL/GenBank/DDBJ databases">
        <title>Huge and variable diversity of episymbiotic CPR bacteria and DPANN archaea in groundwater ecosystems.</title>
        <authorList>
            <person name="He C.Y."/>
            <person name="Keren R."/>
            <person name="Whittaker M."/>
            <person name="Farag I.F."/>
            <person name="Doudna J."/>
            <person name="Cate J.H.D."/>
            <person name="Banfield J.F."/>
        </authorList>
    </citation>
    <scope>NUCLEOTIDE SEQUENCE</scope>
    <source>
        <strain evidence="6">NC_groundwater_717_Ag_S-0.2um_59_8</strain>
    </source>
</reference>
<proteinExistence type="predicted"/>
<keyword evidence="3 4" id="KW-0408">Iron</keyword>
<dbReference type="Pfam" id="PF22297">
    <property type="entry name" value="PccH"/>
    <property type="match status" value="1"/>
</dbReference>
<dbReference type="SUPFAM" id="SSF46626">
    <property type="entry name" value="Cytochrome c"/>
    <property type="match status" value="1"/>
</dbReference>
<evidence type="ECO:0000256" key="4">
    <source>
        <dbReference type="PROSITE-ProRule" id="PRU00433"/>
    </source>
</evidence>
<name>A0A932GN40_UNCTE</name>
<dbReference type="GO" id="GO:0046872">
    <property type="term" value="F:metal ion binding"/>
    <property type="evidence" value="ECO:0007669"/>
    <property type="project" value="UniProtKB-KW"/>
</dbReference>
<evidence type="ECO:0000256" key="2">
    <source>
        <dbReference type="ARBA" id="ARBA00022723"/>
    </source>
</evidence>
<evidence type="ECO:0000313" key="7">
    <source>
        <dbReference type="Proteomes" id="UP000741360"/>
    </source>
</evidence>
<evidence type="ECO:0000259" key="5">
    <source>
        <dbReference type="PROSITE" id="PS51007"/>
    </source>
</evidence>
<dbReference type="PROSITE" id="PS51007">
    <property type="entry name" value="CYTC"/>
    <property type="match status" value="1"/>
</dbReference>
<gene>
    <name evidence="6" type="ORF">HYY65_02550</name>
</gene>
<evidence type="ECO:0000256" key="3">
    <source>
        <dbReference type="ARBA" id="ARBA00023004"/>
    </source>
</evidence>
<dbReference type="InterPro" id="IPR036909">
    <property type="entry name" value="Cyt_c-like_dom_sf"/>
</dbReference>
<feature type="domain" description="Cytochrome c" evidence="5">
    <location>
        <begin position="18"/>
        <end position="120"/>
    </location>
</feature>
<organism evidence="6 7">
    <name type="scientific">Tectimicrobiota bacterium</name>
    <dbReference type="NCBI Taxonomy" id="2528274"/>
    <lineage>
        <taxon>Bacteria</taxon>
        <taxon>Pseudomonadati</taxon>
        <taxon>Nitrospinota/Tectimicrobiota group</taxon>
        <taxon>Candidatus Tectimicrobiota</taxon>
    </lineage>
</organism>
<keyword evidence="2 4" id="KW-0479">Metal-binding</keyword>
<evidence type="ECO:0000313" key="6">
    <source>
        <dbReference type="EMBL" id="MBI3013953.1"/>
    </source>
</evidence>
<dbReference type="InterPro" id="IPR009056">
    <property type="entry name" value="Cyt_c-like_dom"/>
</dbReference>
<protein>
    <submittedName>
        <fullName evidence="6">Cytochrome C</fullName>
    </submittedName>
</protein>
<comment type="caution">
    <text evidence="6">The sequence shown here is derived from an EMBL/GenBank/DDBJ whole genome shotgun (WGS) entry which is preliminary data.</text>
</comment>
<sequence length="143" mass="15982">MFVSLALLPATGFAQKATYAKDIEPLWKAKCIACHGAAAPLIEEFDKNKEKYTKEMKGPRMDSYKLLVDFVNGGDAGAIMRRLDDGKSTKDGKPGNMHQFLGAGDEERKKNLQTFKAWVGNWTLKRKAELTAEERKGFLIAEK</sequence>
<evidence type="ECO:0000256" key="1">
    <source>
        <dbReference type="ARBA" id="ARBA00022617"/>
    </source>
</evidence>
<keyword evidence="1 4" id="KW-0349">Heme</keyword>
<dbReference type="GO" id="GO:0009055">
    <property type="term" value="F:electron transfer activity"/>
    <property type="evidence" value="ECO:0007669"/>
    <property type="project" value="InterPro"/>
</dbReference>
<dbReference type="GO" id="GO:0020037">
    <property type="term" value="F:heme binding"/>
    <property type="evidence" value="ECO:0007669"/>
    <property type="project" value="InterPro"/>
</dbReference>
<dbReference type="AlphaFoldDB" id="A0A932GN40"/>